<evidence type="ECO:0000256" key="5">
    <source>
        <dbReference type="ARBA" id="ARBA00022695"/>
    </source>
</evidence>
<organism evidence="13 14">
    <name type="scientific">Candidatus Magasanikbacteria bacterium RIFOXYC12_FULL_33_11</name>
    <dbReference type="NCBI Taxonomy" id="1798701"/>
    <lineage>
        <taxon>Bacteria</taxon>
        <taxon>Candidatus Magasanikiibacteriota</taxon>
    </lineage>
</organism>
<feature type="domain" description="DNA polymerase III beta sliding clamp N-terminal" evidence="10">
    <location>
        <begin position="1"/>
        <end position="118"/>
    </location>
</feature>
<dbReference type="PANTHER" id="PTHR30478">
    <property type="entry name" value="DNA POLYMERASE III SUBUNIT BETA"/>
    <property type="match status" value="1"/>
</dbReference>
<gene>
    <name evidence="13" type="ORF">A2493_03330</name>
</gene>
<sequence>MKFTCTKENLEYSLSLVSSLASKHTNLPILSNVLIKATDSGIEVSSTNLEIAIKTQLRAKVEQTGSFTVPAKTLTDYVRLLTNEQVEISLSENELLVTCGNSSTKIKGSSDEDYPILPEVEEINSYVLKVDDLKSAISKVIIAVAKNEIRPELSGIFCSFFTEKFEGMILAATDSYRLAESRLRVSQGETRDVKCIIPSRVAYEINRLLQAAKSHGGEENVRFWVSENQIAIRYDNFEMTSRLIDGRYPDYTQIIPNNFKTSATFPLDVMVNKIKAASLFTSSGVNAVSFDLNVKEKNIDVSSSSTQAGEHTSAIDVEIEGEENSILLNHSYVLDGLSHMESEHVVFGVNSKDSPCIFRPEGKDNYLYIVMPIRQ</sequence>
<keyword evidence="4 9" id="KW-0808">Transferase</keyword>
<dbReference type="GO" id="GO:0003887">
    <property type="term" value="F:DNA-directed DNA polymerase activity"/>
    <property type="evidence" value="ECO:0007669"/>
    <property type="project" value="UniProtKB-UniRule"/>
</dbReference>
<comment type="caution">
    <text evidence="13">The sequence shown here is derived from an EMBL/GenBank/DDBJ whole genome shotgun (WGS) entry which is preliminary data.</text>
</comment>
<comment type="similarity">
    <text evidence="2 9">Belongs to the beta sliding clamp family.</text>
</comment>
<feature type="domain" description="DNA polymerase III beta sliding clamp C-terminal" evidence="12">
    <location>
        <begin position="253"/>
        <end position="374"/>
    </location>
</feature>
<comment type="subcellular location">
    <subcellularLocation>
        <location evidence="1 9">Cytoplasm</location>
    </subcellularLocation>
</comment>
<evidence type="ECO:0000313" key="14">
    <source>
        <dbReference type="Proteomes" id="UP000178349"/>
    </source>
</evidence>
<dbReference type="CDD" id="cd00140">
    <property type="entry name" value="beta_clamp"/>
    <property type="match status" value="1"/>
</dbReference>
<keyword evidence="6 9" id="KW-0235">DNA replication</keyword>
<dbReference type="InterPro" id="IPR022634">
    <property type="entry name" value="DNA_polIII_beta_N"/>
</dbReference>
<protein>
    <recommendedName>
        <fullName evidence="9">Beta sliding clamp</fullName>
    </recommendedName>
</protein>
<evidence type="ECO:0000256" key="4">
    <source>
        <dbReference type="ARBA" id="ARBA00022679"/>
    </source>
</evidence>
<dbReference type="SUPFAM" id="SSF55979">
    <property type="entry name" value="DNA clamp"/>
    <property type="match status" value="3"/>
</dbReference>
<keyword evidence="3 9" id="KW-0963">Cytoplasm</keyword>
<evidence type="ECO:0000256" key="1">
    <source>
        <dbReference type="ARBA" id="ARBA00004496"/>
    </source>
</evidence>
<evidence type="ECO:0000256" key="9">
    <source>
        <dbReference type="PIRNR" id="PIRNR000804"/>
    </source>
</evidence>
<dbReference type="SMART" id="SM00480">
    <property type="entry name" value="POL3Bc"/>
    <property type="match status" value="1"/>
</dbReference>
<dbReference type="PANTHER" id="PTHR30478:SF0">
    <property type="entry name" value="BETA SLIDING CLAMP"/>
    <property type="match status" value="1"/>
</dbReference>
<comment type="subunit">
    <text evidence="9">Forms a ring-shaped head-to-tail homodimer around DNA.</text>
</comment>
<dbReference type="NCBIfam" id="TIGR00663">
    <property type="entry name" value="dnan"/>
    <property type="match status" value="1"/>
</dbReference>
<dbReference type="EMBL" id="MFQW01000023">
    <property type="protein sequence ID" value="OGH86329.1"/>
    <property type="molecule type" value="Genomic_DNA"/>
</dbReference>
<evidence type="ECO:0000256" key="8">
    <source>
        <dbReference type="ARBA" id="ARBA00023125"/>
    </source>
</evidence>
<dbReference type="InterPro" id="IPR022635">
    <property type="entry name" value="DNA_polIII_beta_C"/>
</dbReference>
<proteinExistence type="inferred from homology"/>
<dbReference type="GO" id="GO:0009360">
    <property type="term" value="C:DNA polymerase III complex"/>
    <property type="evidence" value="ECO:0007669"/>
    <property type="project" value="InterPro"/>
</dbReference>
<dbReference type="AlphaFoldDB" id="A0A1F6NR16"/>
<dbReference type="Gene3D" id="3.70.10.10">
    <property type="match status" value="1"/>
</dbReference>
<keyword evidence="8" id="KW-0238">DNA-binding</keyword>
<evidence type="ECO:0000259" key="11">
    <source>
        <dbReference type="Pfam" id="PF02767"/>
    </source>
</evidence>
<evidence type="ECO:0000256" key="2">
    <source>
        <dbReference type="ARBA" id="ARBA00010752"/>
    </source>
</evidence>
<comment type="function">
    <text evidence="9">Confers DNA tethering and processivity to DNA polymerases and other proteins. Acts as a clamp, forming a ring around DNA (a reaction catalyzed by the clamp-loading complex) which diffuses in an ATP-independent manner freely and bidirectionally along dsDNA. Initially characterized for its ability to contact the catalytic subunit of DNA polymerase III (Pol III), a complex, multichain enzyme responsible for most of the replicative synthesis in bacteria; Pol III exhibits 3'-5' exonuclease proofreading activity. The beta chain is required for initiation of replication as well as for processivity of DNA replication.</text>
</comment>
<dbReference type="InterPro" id="IPR001001">
    <property type="entry name" value="DNA_polIII_beta"/>
</dbReference>
<accession>A0A1F6NR16</accession>
<dbReference type="Proteomes" id="UP000178349">
    <property type="component" value="Unassembled WGS sequence"/>
</dbReference>
<dbReference type="GO" id="GO:0008408">
    <property type="term" value="F:3'-5' exonuclease activity"/>
    <property type="evidence" value="ECO:0007669"/>
    <property type="project" value="InterPro"/>
</dbReference>
<evidence type="ECO:0000256" key="7">
    <source>
        <dbReference type="ARBA" id="ARBA00022932"/>
    </source>
</evidence>
<feature type="domain" description="DNA polymerase III beta sliding clamp central" evidence="11">
    <location>
        <begin position="128"/>
        <end position="250"/>
    </location>
</feature>
<dbReference type="Gene3D" id="3.10.150.10">
    <property type="entry name" value="DNA Polymerase III, subunit A, domain 2"/>
    <property type="match status" value="1"/>
</dbReference>
<dbReference type="Pfam" id="PF00712">
    <property type="entry name" value="DNA_pol3_beta"/>
    <property type="match status" value="1"/>
</dbReference>
<dbReference type="PIRSF" id="PIRSF000804">
    <property type="entry name" value="DNA_pol_III_b"/>
    <property type="match status" value="1"/>
</dbReference>
<dbReference type="Pfam" id="PF02768">
    <property type="entry name" value="DNA_pol3_beta_3"/>
    <property type="match status" value="1"/>
</dbReference>
<evidence type="ECO:0000313" key="13">
    <source>
        <dbReference type="EMBL" id="OGH86329.1"/>
    </source>
</evidence>
<dbReference type="GO" id="GO:0006271">
    <property type="term" value="P:DNA strand elongation involved in DNA replication"/>
    <property type="evidence" value="ECO:0007669"/>
    <property type="project" value="TreeGrafter"/>
</dbReference>
<dbReference type="Pfam" id="PF02767">
    <property type="entry name" value="DNA_pol3_beta_2"/>
    <property type="match status" value="1"/>
</dbReference>
<evidence type="ECO:0000256" key="3">
    <source>
        <dbReference type="ARBA" id="ARBA00022490"/>
    </source>
</evidence>
<keyword evidence="7 9" id="KW-0239">DNA-directed DNA polymerase</keyword>
<evidence type="ECO:0000259" key="12">
    <source>
        <dbReference type="Pfam" id="PF02768"/>
    </source>
</evidence>
<keyword evidence="5 9" id="KW-0548">Nucleotidyltransferase</keyword>
<name>A0A1F6NR16_9BACT</name>
<evidence type="ECO:0000256" key="6">
    <source>
        <dbReference type="ARBA" id="ARBA00022705"/>
    </source>
</evidence>
<dbReference type="InterPro" id="IPR022637">
    <property type="entry name" value="DNA_polIII_beta_cen"/>
</dbReference>
<evidence type="ECO:0000259" key="10">
    <source>
        <dbReference type="Pfam" id="PF00712"/>
    </source>
</evidence>
<reference evidence="13 14" key="1">
    <citation type="journal article" date="2016" name="Nat. Commun.">
        <title>Thousands of microbial genomes shed light on interconnected biogeochemical processes in an aquifer system.</title>
        <authorList>
            <person name="Anantharaman K."/>
            <person name="Brown C.T."/>
            <person name="Hug L.A."/>
            <person name="Sharon I."/>
            <person name="Castelle C.J."/>
            <person name="Probst A.J."/>
            <person name="Thomas B.C."/>
            <person name="Singh A."/>
            <person name="Wilkins M.J."/>
            <person name="Karaoz U."/>
            <person name="Brodie E.L."/>
            <person name="Williams K.H."/>
            <person name="Hubbard S.S."/>
            <person name="Banfield J.F."/>
        </authorList>
    </citation>
    <scope>NUCLEOTIDE SEQUENCE [LARGE SCALE GENOMIC DNA]</scope>
</reference>
<dbReference type="InterPro" id="IPR046938">
    <property type="entry name" value="DNA_clamp_sf"/>
</dbReference>
<dbReference type="GO" id="GO:0005737">
    <property type="term" value="C:cytoplasm"/>
    <property type="evidence" value="ECO:0007669"/>
    <property type="project" value="UniProtKB-SubCell"/>
</dbReference>
<dbReference type="GO" id="GO:0003677">
    <property type="term" value="F:DNA binding"/>
    <property type="evidence" value="ECO:0007669"/>
    <property type="project" value="UniProtKB-UniRule"/>
</dbReference>